<dbReference type="AlphaFoldDB" id="A0A376TIP6"/>
<protein>
    <submittedName>
        <fullName evidence="1">Metallothionein SmtA</fullName>
    </submittedName>
</protein>
<accession>A0A376TIP6</accession>
<sequence>MQDRNFDDIAEKFSRNIYGTTKGQLRQAILWQDLDHVLAEMGPAKTACAGCWRW</sequence>
<organism evidence="1 2">
    <name type="scientific">Escherichia coli</name>
    <dbReference type="NCBI Taxonomy" id="562"/>
    <lineage>
        <taxon>Bacteria</taxon>
        <taxon>Pseudomonadati</taxon>
        <taxon>Pseudomonadota</taxon>
        <taxon>Gammaproteobacteria</taxon>
        <taxon>Enterobacterales</taxon>
        <taxon>Enterobacteriaceae</taxon>
        <taxon>Escherichia</taxon>
    </lineage>
</organism>
<name>A0A376TIP6_ECOLX</name>
<reference evidence="1 2" key="1">
    <citation type="submission" date="2018-06" db="EMBL/GenBank/DDBJ databases">
        <authorList>
            <consortium name="Pathogen Informatics"/>
            <person name="Doyle S."/>
        </authorList>
    </citation>
    <scope>NUCLEOTIDE SEQUENCE [LARGE SCALE GENOMIC DNA]</scope>
    <source>
        <strain evidence="1 2">NCTC8985</strain>
    </source>
</reference>
<dbReference type="Proteomes" id="UP000254405">
    <property type="component" value="Unassembled WGS sequence"/>
</dbReference>
<dbReference type="Gene3D" id="3.40.50.150">
    <property type="entry name" value="Vaccinia Virus protein VP39"/>
    <property type="match status" value="1"/>
</dbReference>
<evidence type="ECO:0000313" key="2">
    <source>
        <dbReference type="Proteomes" id="UP000254405"/>
    </source>
</evidence>
<proteinExistence type="predicted"/>
<dbReference type="InterPro" id="IPR029063">
    <property type="entry name" value="SAM-dependent_MTases_sf"/>
</dbReference>
<evidence type="ECO:0000313" key="1">
    <source>
        <dbReference type="EMBL" id="STI76718.1"/>
    </source>
</evidence>
<dbReference type="EMBL" id="UGCO01000001">
    <property type="protein sequence ID" value="STI76718.1"/>
    <property type="molecule type" value="Genomic_DNA"/>
</dbReference>
<gene>
    <name evidence="1" type="primary">smtA_2</name>
    <name evidence="1" type="ORF">NCTC8985_01983</name>
</gene>